<dbReference type="GO" id="GO:0016226">
    <property type="term" value="P:iron-sulfur cluster assembly"/>
    <property type="evidence" value="ECO:0007669"/>
    <property type="project" value="InterPro"/>
</dbReference>
<accession>A0A895YPU2</accession>
<dbReference type="InterPro" id="IPR034904">
    <property type="entry name" value="FSCA_dom_sf"/>
</dbReference>
<dbReference type="EMBL" id="CP070499">
    <property type="protein sequence ID" value="QSB16130.1"/>
    <property type="molecule type" value="Genomic_DNA"/>
</dbReference>
<organism evidence="3 4">
    <name type="scientific">Natronosporangium hydrolyticum</name>
    <dbReference type="NCBI Taxonomy" id="2811111"/>
    <lineage>
        <taxon>Bacteria</taxon>
        <taxon>Bacillati</taxon>
        <taxon>Actinomycetota</taxon>
        <taxon>Actinomycetes</taxon>
        <taxon>Micromonosporales</taxon>
        <taxon>Micromonosporaceae</taxon>
        <taxon>Natronosporangium</taxon>
    </lineage>
</organism>
<dbReference type="GO" id="GO:0051536">
    <property type="term" value="F:iron-sulfur cluster binding"/>
    <property type="evidence" value="ECO:0007669"/>
    <property type="project" value="InterPro"/>
</dbReference>
<evidence type="ECO:0000313" key="3">
    <source>
        <dbReference type="EMBL" id="QSB16130.1"/>
    </source>
</evidence>
<reference evidence="3" key="1">
    <citation type="submission" date="2021-02" db="EMBL/GenBank/DDBJ databases">
        <title>Natrosporangium hydrolyticum gen. nov., sp. nov, a haloalkaliphilic actinobacterium from a soda solonchak soil.</title>
        <authorList>
            <person name="Sorokin D.Y."/>
            <person name="Khijniak T.V."/>
            <person name="Zakharycheva A.P."/>
            <person name="Boueva O.V."/>
            <person name="Ariskina E.V."/>
            <person name="Hahnke R.L."/>
            <person name="Bunk B."/>
            <person name="Sproer C."/>
            <person name="Schumann P."/>
            <person name="Evtushenko L.I."/>
            <person name="Kublanov I.V."/>
        </authorList>
    </citation>
    <scope>NUCLEOTIDE SEQUENCE</scope>
    <source>
        <strain evidence="3">DSM 106523</strain>
    </source>
</reference>
<dbReference type="GO" id="GO:0005506">
    <property type="term" value="F:iron ion binding"/>
    <property type="evidence" value="ECO:0007669"/>
    <property type="project" value="InterPro"/>
</dbReference>
<dbReference type="PANTHER" id="PTHR11178">
    <property type="entry name" value="IRON-SULFUR CLUSTER SCAFFOLD PROTEIN NFU-RELATED"/>
    <property type="match status" value="1"/>
</dbReference>
<dbReference type="InterPro" id="IPR001075">
    <property type="entry name" value="NIF_FeS_clus_asmbl_NifU_C"/>
</dbReference>
<evidence type="ECO:0000313" key="4">
    <source>
        <dbReference type="Proteomes" id="UP000662857"/>
    </source>
</evidence>
<dbReference type="AlphaFoldDB" id="A0A895YPU2"/>
<dbReference type="Gene3D" id="3.30.300.130">
    <property type="entry name" value="Fe-S cluster assembly (FSCA)"/>
    <property type="match status" value="1"/>
</dbReference>
<keyword evidence="4" id="KW-1185">Reference proteome</keyword>
<gene>
    <name evidence="3" type="ORF">JQS43_07455</name>
</gene>
<protein>
    <submittedName>
        <fullName evidence="3">NifU family protein</fullName>
    </submittedName>
</protein>
<dbReference type="Pfam" id="PF01106">
    <property type="entry name" value="NifU"/>
    <property type="match status" value="1"/>
</dbReference>
<feature type="domain" description="NIF system FeS cluster assembly NifU C-terminal" evidence="2">
    <location>
        <begin position="86"/>
        <end position="150"/>
    </location>
</feature>
<sequence length="191" mass="19940">MPAVEVTGERVEQLLTELTEAAGPVAAGLAEELVRALVELYGTGLARVVEVVAEQPGLLTRITGDPLLAALLVLHDLHPASTELRVRQAVERIRPFLGRHAGDVELVEVTDTAVRLRLTGSCEGCPSSQETVRNAIESAVTSAAPEIETITVAGVAAQPPLLQIETAPRHPYAGAACPAEPAAAQAEGVPR</sequence>
<proteinExistence type="predicted"/>
<dbReference type="RefSeq" id="WP_239678333.1">
    <property type="nucleotide sequence ID" value="NZ_CP070499.1"/>
</dbReference>
<dbReference type="KEGG" id="nhy:JQS43_07455"/>
<comment type="function">
    <text evidence="1">May be involved in the formation or repair of [Fe-S] clusters present in iron-sulfur proteins.</text>
</comment>
<name>A0A895YPU2_9ACTN</name>
<dbReference type="SUPFAM" id="SSF117916">
    <property type="entry name" value="Fe-S cluster assembly (FSCA) domain-like"/>
    <property type="match status" value="1"/>
</dbReference>
<evidence type="ECO:0000259" key="2">
    <source>
        <dbReference type="Pfam" id="PF01106"/>
    </source>
</evidence>
<evidence type="ECO:0000256" key="1">
    <source>
        <dbReference type="ARBA" id="ARBA00049958"/>
    </source>
</evidence>
<dbReference type="Proteomes" id="UP000662857">
    <property type="component" value="Chromosome"/>
</dbReference>